<evidence type="ECO:0000256" key="5">
    <source>
        <dbReference type="SAM" id="MobiDB-lite"/>
    </source>
</evidence>
<dbReference type="Pfam" id="PF04079">
    <property type="entry name" value="SMC_ScpB"/>
    <property type="match status" value="1"/>
</dbReference>
<keyword evidence="7" id="KW-1185">Reference proteome</keyword>
<dbReference type="PANTHER" id="PTHR34298">
    <property type="entry name" value="SEGREGATION AND CONDENSATION PROTEIN B"/>
    <property type="match status" value="1"/>
</dbReference>
<dbReference type="PANTHER" id="PTHR34298:SF2">
    <property type="entry name" value="SEGREGATION AND CONDENSATION PROTEIN B"/>
    <property type="match status" value="1"/>
</dbReference>
<reference evidence="6 7" key="1">
    <citation type="journal article" date="2015" name="Genome Biol. Evol.">
        <title>Distinctive Genome Reduction Rates Revealed by Genomic Analyses of Two Coxiella-Like Endosymbionts in Ticks.</title>
        <authorList>
            <person name="Gottlieb Y."/>
            <person name="Lalzar I."/>
            <person name="Klasson L."/>
        </authorList>
    </citation>
    <scope>NUCLEOTIDE SEQUENCE [LARGE SCALE GENOMIC DNA]</scope>
    <source>
        <strain evidence="6 7">CRt</strain>
    </source>
</reference>
<dbReference type="Proteomes" id="UP000063965">
    <property type="component" value="Chromosome"/>
</dbReference>
<organism evidence="6 7">
    <name type="scientific">Candidatus Coxiella mudrowiae</name>
    <dbReference type="NCBI Taxonomy" id="2054173"/>
    <lineage>
        <taxon>Bacteria</taxon>
        <taxon>Pseudomonadati</taxon>
        <taxon>Pseudomonadota</taxon>
        <taxon>Gammaproteobacteria</taxon>
        <taxon>Legionellales</taxon>
        <taxon>Coxiellaceae</taxon>
        <taxon>Coxiella</taxon>
    </lineage>
</organism>
<gene>
    <name evidence="6" type="primary">scpB</name>
    <name evidence="6" type="ORF">CleRT_10150</name>
</gene>
<dbReference type="InterPro" id="IPR036388">
    <property type="entry name" value="WH-like_DNA-bd_sf"/>
</dbReference>
<dbReference type="RefSeq" id="WP_048875338.1">
    <property type="nucleotide sequence ID" value="NZ_CP011126.1"/>
</dbReference>
<dbReference type="Gene3D" id="1.10.10.10">
    <property type="entry name" value="Winged helix-like DNA-binding domain superfamily/Winged helix DNA-binding domain"/>
    <property type="match status" value="2"/>
</dbReference>
<dbReference type="SUPFAM" id="SSF46785">
    <property type="entry name" value="Winged helix' DNA-binding domain"/>
    <property type="match status" value="2"/>
</dbReference>
<evidence type="ECO:0000256" key="2">
    <source>
        <dbReference type="ARBA" id="ARBA00022618"/>
    </source>
</evidence>
<keyword evidence="3" id="KW-0159">Chromosome partition</keyword>
<dbReference type="InterPro" id="IPR005234">
    <property type="entry name" value="ScpB_csome_segregation"/>
</dbReference>
<dbReference type="EMBL" id="CP011126">
    <property type="protein sequence ID" value="AKQ33707.1"/>
    <property type="molecule type" value="Genomic_DNA"/>
</dbReference>
<dbReference type="NCBIfam" id="TIGR00281">
    <property type="entry name" value="SMC-Scp complex subunit ScpB"/>
    <property type="match status" value="1"/>
</dbReference>
<evidence type="ECO:0000256" key="1">
    <source>
        <dbReference type="ARBA" id="ARBA00022490"/>
    </source>
</evidence>
<evidence type="ECO:0000256" key="3">
    <source>
        <dbReference type="ARBA" id="ARBA00022829"/>
    </source>
</evidence>
<accession>A0ABM5UUV0</accession>
<sequence length="215" mass="24799">MNEVNRKYILEAALFSSPEPLTLERLQQLFKEQDRPSPAEIKNLLSELSEDYEKRGVELCEVASGYRFQVKSNFAPWLQRLWEKKPPRYSRALLETLALVAYRQPISRGEIEEIRGVTVSSDIMKKLLDREWIKVEGYRDVPGKPALYVTTKAFLDYFNLKKITDLPPLEEVVDLEEKGAQLAEQLALSVILSPKEEEDKEENNEDLRLSQEGVG</sequence>
<dbReference type="PIRSF" id="PIRSF019345">
    <property type="entry name" value="ScpB"/>
    <property type="match status" value="1"/>
</dbReference>
<feature type="region of interest" description="Disordered" evidence="5">
    <location>
        <begin position="193"/>
        <end position="215"/>
    </location>
</feature>
<keyword evidence="2" id="KW-0132">Cell division</keyword>
<evidence type="ECO:0000313" key="7">
    <source>
        <dbReference type="Proteomes" id="UP000063965"/>
    </source>
</evidence>
<protein>
    <submittedName>
        <fullName evidence="6">Segregation and condensation protein B</fullName>
    </submittedName>
</protein>
<name>A0ABM5UUV0_9COXI</name>
<evidence type="ECO:0000313" key="6">
    <source>
        <dbReference type="EMBL" id="AKQ33707.1"/>
    </source>
</evidence>
<keyword evidence="4" id="KW-0131">Cell cycle</keyword>
<proteinExistence type="predicted"/>
<keyword evidence="1" id="KW-0963">Cytoplasm</keyword>
<dbReference type="InterPro" id="IPR036390">
    <property type="entry name" value="WH_DNA-bd_sf"/>
</dbReference>
<evidence type="ECO:0000256" key="4">
    <source>
        <dbReference type="ARBA" id="ARBA00023306"/>
    </source>
</evidence>